<dbReference type="InterPro" id="IPR009875">
    <property type="entry name" value="PilZ_domain"/>
</dbReference>
<dbReference type="RefSeq" id="WP_284723727.1">
    <property type="nucleotide sequence ID" value="NZ_BSND01000013.1"/>
</dbReference>
<evidence type="ECO:0000259" key="1">
    <source>
        <dbReference type="Pfam" id="PF07238"/>
    </source>
</evidence>
<feature type="domain" description="PilZ" evidence="1">
    <location>
        <begin position="115"/>
        <end position="177"/>
    </location>
</feature>
<sequence>MAESADLKQKNQAFLQGLEKQRLNKDCLRIIDLRGKVSGECQAYEFGGRRHYLDDRAYLLVKQLMNRTQGRYTVAVYEAVLKTIKQLEQTNTLEESVETNKPTIQRLILDENFSRTEQRLNFSTPVKLRIADVLYSGHTVNISLTAIRVTLKRSYTLHKGDSVSVEFSELSEKHRLSFLSAQRYIILKLEHDEAYSTLILTQENTDTEFTQWMSGFIEQQAKQRHIDTEYEVLNLQKAFYRRLWVNHLAYPVLWQVQHADYPDYQAIFCGVESEWQTQQWQTSLSMLIESLPAPEQKQQEKLLILMGKKQVCFSPLKSEKQVIALLHSAAINHQQLFLMLRSPIQIDEILSTTSISALKEEMPGYAQQLANNLNRPQYAIRLIDLQQSLTPYIADAQKGIVAQPECYDIPIWELNDLPTPYALSHIIKRQVQRYQIRTPVVIHINEQQWETTSIDVSSHGLSVTLPLSIEVSLDKVVYVDFPRWQSQTKKVSLQRIPYQLKNKKRWKNRYQLGFERIHEHCSSSQDQFFNHVIASNQQQLKQNQDDLLQGHESRLFIPSLLDTAESIPLFLGADESGQRRIYIVGCTELNNAHQQSDNFWLSMEVHLAELHEQVKNFQAKEGESLNTALYGFRNSQDQWQWMFDHQFIAQHDKDRFLQRALTAKQFYAFQCYISPISRREADKQTDLLPQLNQQRSKQAHRIKHIRQQLSELFAIAELTDITPLIQLVYANSSASEHIP</sequence>
<evidence type="ECO:0000313" key="3">
    <source>
        <dbReference type="Proteomes" id="UP001161423"/>
    </source>
</evidence>
<protein>
    <recommendedName>
        <fullName evidence="1">PilZ domain-containing protein</fullName>
    </recommendedName>
</protein>
<gene>
    <name evidence="2" type="ORF">GCM10007891_28710</name>
</gene>
<dbReference type="Gene3D" id="2.40.10.220">
    <property type="entry name" value="predicted glycosyltransferase like domains"/>
    <property type="match status" value="2"/>
</dbReference>
<accession>A0ABQ5TYX4</accession>
<keyword evidence="3" id="KW-1185">Reference proteome</keyword>
<reference evidence="2" key="1">
    <citation type="journal article" date="2014" name="Int. J. Syst. Evol. Microbiol.">
        <title>Complete genome of a new Firmicutes species belonging to the dominant human colonic microbiota ('Ruminococcus bicirculans') reveals two chromosomes and a selective capacity to utilize plant glucans.</title>
        <authorList>
            <consortium name="NISC Comparative Sequencing Program"/>
            <person name="Wegmann U."/>
            <person name="Louis P."/>
            <person name="Goesmann A."/>
            <person name="Henrissat B."/>
            <person name="Duncan S.H."/>
            <person name="Flint H.J."/>
        </authorList>
    </citation>
    <scope>NUCLEOTIDE SEQUENCE</scope>
    <source>
        <strain evidence="2">NBRC 102424</strain>
    </source>
</reference>
<name>A0ABQ5TYX4_9GAMM</name>
<dbReference type="SUPFAM" id="SSF141371">
    <property type="entry name" value="PilZ domain-like"/>
    <property type="match status" value="1"/>
</dbReference>
<dbReference type="Pfam" id="PF07238">
    <property type="entry name" value="PilZ"/>
    <property type="match status" value="2"/>
</dbReference>
<evidence type="ECO:0000313" key="2">
    <source>
        <dbReference type="EMBL" id="GLQ01018.1"/>
    </source>
</evidence>
<reference evidence="2" key="2">
    <citation type="submission" date="2023-01" db="EMBL/GenBank/DDBJ databases">
        <title>Draft genome sequence of Methylophaga thalassica strain NBRC 102424.</title>
        <authorList>
            <person name="Sun Q."/>
            <person name="Mori K."/>
        </authorList>
    </citation>
    <scope>NUCLEOTIDE SEQUENCE</scope>
    <source>
        <strain evidence="2">NBRC 102424</strain>
    </source>
</reference>
<organism evidence="2 3">
    <name type="scientific">Methylophaga thalassica</name>
    <dbReference type="NCBI Taxonomy" id="40223"/>
    <lineage>
        <taxon>Bacteria</taxon>
        <taxon>Pseudomonadati</taxon>
        <taxon>Pseudomonadota</taxon>
        <taxon>Gammaproteobacteria</taxon>
        <taxon>Thiotrichales</taxon>
        <taxon>Piscirickettsiaceae</taxon>
        <taxon>Methylophaga</taxon>
    </lineage>
</organism>
<feature type="domain" description="PilZ" evidence="1">
    <location>
        <begin position="428"/>
        <end position="515"/>
    </location>
</feature>
<comment type="caution">
    <text evidence="2">The sequence shown here is derived from an EMBL/GenBank/DDBJ whole genome shotgun (WGS) entry which is preliminary data.</text>
</comment>
<dbReference type="EMBL" id="BSND01000013">
    <property type="protein sequence ID" value="GLQ01018.1"/>
    <property type="molecule type" value="Genomic_DNA"/>
</dbReference>
<proteinExistence type="predicted"/>
<dbReference type="Proteomes" id="UP001161423">
    <property type="component" value="Unassembled WGS sequence"/>
</dbReference>